<dbReference type="Gene3D" id="2.130.10.10">
    <property type="entry name" value="YVTN repeat-like/Quinoprotein amine dehydrogenase"/>
    <property type="match status" value="6"/>
</dbReference>
<dbReference type="PANTHER" id="PTHR19879:SF9">
    <property type="entry name" value="TRANSCRIPTION INITIATION FACTOR TFIID SUBUNIT 5"/>
    <property type="match status" value="1"/>
</dbReference>
<evidence type="ECO:0000256" key="3">
    <source>
        <dbReference type="PROSITE-ProRule" id="PRU00221"/>
    </source>
</evidence>
<feature type="repeat" description="WD" evidence="3">
    <location>
        <begin position="1224"/>
        <end position="1265"/>
    </location>
</feature>
<dbReference type="Pfam" id="PF00400">
    <property type="entry name" value="WD40"/>
    <property type="match status" value="13"/>
</dbReference>
<dbReference type="SMART" id="SM00320">
    <property type="entry name" value="WD40"/>
    <property type="match status" value="14"/>
</dbReference>
<evidence type="ECO:0000256" key="2">
    <source>
        <dbReference type="ARBA" id="ARBA00022737"/>
    </source>
</evidence>
<protein>
    <submittedName>
        <fullName evidence="6">Vegetative incompatibility protein HET-E-1</fullName>
    </submittedName>
</protein>
<comment type="caution">
    <text evidence="6">The sequence shown here is derived from an EMBL/GenBank/DDBJ whole genome shotgun (WGS) entry which is preliminary data.</text>
</comment>
<dbReference type="CDD" id="cd00200">
    <property type="entry name" value="WD40"/>
    <property type="match status" value="2"/>
</dbReference>
<evidence type="ECO:0000259" key="5">
    <source>
        <dbReference type="PROSITE" id="PS50837"/>
    </source>
</evidence>
<dbReference type="OrthoDB" id="538223at2759"/>
<dbReference type="PROSITE" id="PS50294">
    <property type="entry name" value="WD_REPEATS_REGION"/>
    <property type="match status" value="12"/>
</dbReference>
<dbReference type="InterPro" id="IPR019775">
    <property type="entry name" value="WD40_repeat_CS"/>
</dbReference>
<dbReference type="InterPro" id="IPR011047">
    <property type="entry name" value="Quinoprotein_ADH-like_sf"/>
</dbReference>
<feature type="repeat" description="WD" evidence="3">
    <location>
        <begin position="924"/>
        <end position="965"/>
    </location>
</feature>
<dbReference type="InterPro" id="IPR007111">
    <property type="entry name" value="NACHT_NTPase"/>
</dbReference>
<dbReference type="PANTHER" id="PTHR19879">
    <property type="entry name" value="TRANSCRIPTION INITIATION FACTOR TFIID"/>
    <property type="match status" value="1"/>
</dbReference>
<evidence type="ECO:0000313" key="7">
    <source>
        <dbReference type="Proteomes" id="UP000383932"/>
    </source>
</evidence>
<proteinExistence type="predicted"/>
<dbReference type="InterPro" id="IPR020472">
    <property type="entry name" value="WD40_PAC1"/>
</dbReference>
<dbReference type="InterPro" id="IPR015943">
    <property type="entry name" value="WD40/YVTN_repeat-like_dom_sf"/>
</dbReference>
<dbReference type="SUPFAM" id="SSF50998">
    <property type="entry name" value="Quinoprotein alcohol dehydrogenase-like"/>
    <property type="match status" value="1"/>
</dbReference>
<dbReference type="SUPFAM" id="SSF52540">
    <property type="entry name" value="P-loop containing nucleoside triphosphate hydrolases"/>
    <property type="match status" value="1"/>
</dbReference>
<sequence>MSSQKTKPLVKKQNYLISLGRKAKDKFKKVSGSASQTTSGASTPGQQSQAPAAVAGPSAPSPGRATPRLAAWVRLETTLLALHKASEIVPPLHAATGALLSCLDKFEVDAKNHKGYDDLTSELEAIASFLAQHLQDPKSSRIAGAITRISELINKTIKAIAEKQDQSLSRGVAGVNEREDELVRDYRRIEGLFRRLQMEVGMSAWSIANDQLANTRLEGLNPAKMARFDSTLGEEIHRRTCTEHTREAILSGLNDWSDDPDAKQIYWMNGMAGTGKTTIACTVAQTLESRGQLGASFFCTRTSPECRDANRIFPTIAYQLARYSTPFQSALCDALDNDPDIGTRNIATQFERLLKGPLQKVKDKISGKLVVVMDALDECDNQGTVRLVLETLLRFTAGLPIKFFVASRPEPRVHDTMSQNEDSHAVLHLHDIETSIVQADIKLYLQEELKSLSDAQITQLVELSKNLFIYAATAVRYIQNDEANADPEERLATILDVDSDSKMKHRGINDLYSTVLAASLKNENLEAKEKERIRLVLWAAVCAREPMPIESLTMLAGTGNDKITRAALRPLRSVLHLSSSNLVSTFHTSFPDYIFDRERSGEYNCDKPIFSQSLTRRCYNTMTTQLRFNICHLESSFVLDERVQDLNERIAKNISASLAYACRYWADHLKSAKVSEELCAATKEFLSLRLLFWMEVMNLKHWMSDGVKALSAALKRLTDVDGKQDLRKFISDAQVFVTRFVGASISLSTPHIYISALPLSSKSSELFAQYRQRMKGLIDVHGTMIERSELAPLATWEMNSTIHAAAFSPGGARIVSGSEDGKICVWDATNGTPIVGPFRGHNDLVWSVALSPDGKRIVSGSRDDTIRVWDATNGMPVAGPFRDRNGTVFSVAFSPDGTRIVSGSGDYMIRVWDATDGTIFAGPFQGHTNTVWSVAYSPDGKRIVSGSADRTVRMWDAASGRPLAEPFQHASAVYSLAFSPDGKRIVSGSHNYTVQVLDATNGTIIAGPLQGHSHAILSVAFSPDGAHIVSGSKDCTIRLWNATNGALVAGPFQGHTSTVWSVAFSPDGTRIVSGSADCTIRVWDATSKTAIAGPIQGHTDTIWSVAFSPNGTSIASGSADCMIRVWDATNGTSIADPFQGHTASVWSVVFSPNGNYIGSGSEDRTVRVWHATNAMPISSPLRGHAGAVRSVAFSPDNTRIVSGSTDCTIRVWDVSNGAIVAGPFRGHTRDVLSVAFSPEGSRIVSGSEDRTIRVWDATNGITIADPFQGHVGSVTSVAFSPDGARVVSGSADSTIRVWKVDNGAMVAGPFQGHTNVVSSVAFSPDGVLIVSGSEDCTIRVWDAANGAPVAGPYQNHGSAIWSATLSADGTRVVSSLSDDTILLCNIEPPNLAPAAITGIWMTDNVGWFTNDNSELLFWIPPELRDHFPMPRDSLVITQNGSKYVSYDNVLIGSWWHECFLGN</sequence>
<feature type="repeat" description="WD" evidence="3">
    <location>
        <begin position="1310"/>
        <end position="1351"/>
    </location>
</feature>
<dbReference type="Proteomes" id="UP000383932">
    <property type="component" value="Unassembled WGS sequence"/>
</dbReference>
<dbReference type="InterPro" id="IPR056884">
    <property type="entry name" value="NPHP3-like_N"/>
</dbReference>
<feature type="repeat" description="WD" evidence="3">
    <location>
        <begin position="1009"/>
        <end position="1050"/>
    </location>
</feature>
<dbReference type="InterPro" id="IPR036322">
    <property type="entry name" value="WD40_repeat_dom_sf"/>
</dbReference>
<dbReference type="EMBL" id="SSOP01000075">
    <property type="protein sequence ID" value="KAB5592155.1"/>
    <property type="molecule type" value="Genomic_DNA"/>
</dbReference>
<dbReference type="InterPro" id="IPR001680">
    <property type="entry name" value="WD40_rpt"/>
</dbReference>
<keyword evidence="7" id="KW-1185">Reference proteome</keyword>
<evidence type="ECO:0000256" key="4">
    <source>
        <dbReference type="SAM" id="MobiDB-lite"/>
    </source>
</evidence>
<dbReference type="PROSITE" id="PS50082">
    <property type="entry name" value="WD_REPEATS_2"/>
    <property type="match status" value="13"/>
</dbReference>
<name>A0A5N5QK78_9AGAM</name>
<dbReference type="PRINTS" id="PR00320">
    <property type="entry name" value="GPROTEINBRPT"/>
</dbReference>
<feature type="region of interest" description="Disordered" evidence="4">
    <location>
        <begin position="24"/>
        <end position="65"/>
    </location>
</feature>
<feature type="repeat" description="WD" evidence="3">
    <location>
        <begin position="1267"/>
        <end position="1308"/>
    </location>
</feature>
<feature type="repeat" description="WD" evidence="3">
    <location>
        <begin position="838"/>
        <end position="879"/>
    </location>
</feature>
<dbReference type="InterPro" id="IPR027417">
    <property type="entry name" value="P-loop_NTPase"/>
</dbReference>
<dbReference type="SUPFAM" id="SSF50978">
    <property type="entry name" value="WD40 repeat-like"/>
    <property type="match status" value="2"/>
</dbReference>
<feature type="repeat" description="WD" evidence="3">
    <location>
        <begin position="1052"/>
        <end position="1093"/>
    </location>
</feature>
<gene>
    <name evidence="6" type="ORF">CTheo_4420</name>
</gene>
<feature type="repeat" description="WD" evidence="3">
    <location>
        <begin position="795"/>
        <end position="836"/>
    </location>
</feature>
<feature type="repeat" description="WD" evidence="3">
    <location>
        <begin position="1181"/>
        <end position="1222"/>
    </location>
</feature>
<accession>A0A5N5QK78</accession>
<dbReference type="Gene3D" id="3.40.50.300">
    <property type="entry name" value="P-loop containing nucleotide triphosphate hydrolases"/>
    <property type="match status" value="1"/>
</dbReference>
<evidence type="ECO:0000313" key="6">
    <source>
        <dbReference type="EMBL" id="KAB5592155.1"/>
    </source>
</evidence>
<dbReference type="PROSITE" id="PS50837">
    <property type="entry name" value="NACHT"/>
    <property type="match status" value="1"/>
</dbReference>
<dbReference type="Pfam" id="PF24883">
    <property type="entry name" value="NPHP3_N"/>
    <property type="match status" value="1"/>
</dbReference>
<feature type="repeat" description="WD" evidence="3">
    <location>
        <begin position="1095"/>
        <end position="1136"/>
    </location>
</feature>
<keyword evidence="1 3" id="KW-0853">WD repeat</keyword>
<evidence type="ECO:0000256" key="1">
    <source>
        <dbReference type="ARBA" id="ARBA00022574"/>
    </source>
</evidence>
<feature type="repeat" description="WD" evidence="3">
    <location>
        <begin position="1138"/>
        <end position="1179"/>
    </location>
</feature>
<feature type="domain" description="NACHT" evidence="5">
    <location>
        <begin position="264"/>
        <end position="409"/>
    </location>
</feature>
<feature type="repeat" description="WD" evidence="3">
    <location>
        <begin position="881"/>
        <end position="922"/>
    </location>
</feature>
<reference evidence="6 7" key="1">
    <citation type="journal article" date="2019" name="Fungal Biol. Biotechnol.">
        <title>Draft genome sequence of fastidious pathogen Ceratobasidium theobromae, which causes vascular-streak dieback in Theobroma cacao.</title>
        <authorList>
            <person name="Ali S.S."/>
            <person name="Asman A."/>
            <person name="Shao J."/>
            <person name="Firmansyah A.P."/>
            <person name="Susilo A.W."/>
            <person name="Rosmana A."/>
            <person name="McMahon P."/>
            <person name="Junaid M."/>
            <person name="Guest D."/>
            <person name="Kheng T.Y."/>
            <person name="Meinhardt L.W."/>
            <person name="Bailey B.A."/>
        </authorList>
    </citation>
    <scope>NUCLEOTIDE SEQUENCE [LARGE SCALE GENOMIC DNA]</scope>
    <source>
        <strain evidence="6 7">CT2</strain>
    </source>
</reference>
<feature type="repeat" description="WD" evidence="3">
    <location>
        <begin position="966"/>
        <end position="1007"/>
    </location>
</feature>
<organism evidence="6 7">
    <name type="scientific">Ceratobasidium theobromae</name>
    <dbReference type="NCBI Taxonomy" id="1582974"/>
    <lineage>
        <taxon>Eukaryota</taxon>
        <taxon>Fungi</taxon>
        <taxon>Dikarya</taxon>
        <taxon>Basidiomycota</taxon>
        <taxon>Agaricomycotina</taxon>
        <taxon>Agaricomycetes</taxon>
        <taxon>Cantharellales</taxon>
        <taxon>Ceratobasidiaceae</taxon>
        <taxon>Ceratobasidium</taxon>
    </lineage>
</organism>
<feature type="compositionally biased region" description="Low complexity" evidence="4">
    <location>
        <begin position="31"/>
        <end position="63"/>
    </location>
</feature>
<dbReference type="PROSITE" id="PS00678">
    <property type="entry name" value="WD_REPEATS_1"/>
    <property type="match status" value="8"/>
</dbReference>
<keyword evidence="2" id="KW-0677">Repeat</keyword>